<dbReference type="AlphaFoldDB" id="A0A0W8I403"/>
<comment type="caution">
    <text evidence="1">The sequence shown here is derived from an EMBL/GenBank/DDBJ whole genome shotgun (WGS) entry which is preliminary data.</text>
</comment>
<evidence type="ECO:0000313" key="1">
    <source>
        <dbReference type="EMBL" id="KUG52790.1"/>
    </source>
</evidence>
<dbReference type="OrthoDB" id="4872210at2"/>
<name>A0A0W8I403_9MICO</name>
<keyword evidence="2" id="KW-1185">Reference proteome</keyword>
<proteinExistence type="predicted"/>
<dbReference type="Proteomes" id="UP000054837">
    <property type="component" value="Unassembled WGS sequence"/>
</dbReference>
<protein>
    <submittedName>
        <fullName evidence="1">Uncharacterized protein</fullName>
    </submittedName>
</protein>
<sequence>MPRIDITATREAAEALGVGGVALQGASDDVAVAGLAGPLAGSSTAATLADLQAVGRQRLVDAGRELATLEEGMVTLADHTAEATGER</sequence>
<accession>A0A0W8I403</accession>
<dbReference type="RefSeq" id="WP_058891864.1">
    <property type="nucleotide sequence ID" value="NZ_LQBL01000029.1"/>
</dbReference>
<dbReference type="STRING" id="767452.AVL62_14540"/>
<dbReference type="EMBL" id="LQBL01000029">
    <property type="protein sequence ID" value="KUG52790.1"/>
    <property type="molecule type" value="Genomic_DNA"/>
</dbReference>
<organism evidence="1 2">
    <name type="scientific">Serinicoccus chungangensis</name>
    <dbReference type="NCBI Taxonomy" id="767452"/>
    <lineage>
        <taxon>Bacteria</taxon>
        <taxon>Bacillati</taxon>
        <taxon>Actinomycetota</taxon>
        <taxon>Actinomycetes</taxon>
        <taxon>Micrococcales</taxon>
        <taxon>Ornithinimicrobiaceae</taxon>
        <taxon>Serinicoccus</taxon>
    </lineage>
</organism>
<reference evidence="1 2" key="1">
    <citation type="submission" date="2015-12" db="EMBL/GenBank/DDBJ databases">
        <title>Serinicoccus chungangenesis strain CD08_5 genome sequencing and assembly.</title>
        <authorList>
            <person name="Chander A.M."/>
            <person name="Kaur G."/>
            <person name="Nair G.R."/>
            <person name="Dhawan D.K."/>
            <person name="Kochhar R.K."/>
            <person name="Mayilraj S."/>
            <person name="Bhadada S.K."/>
        </authorList>
    </citation>
    <scope>NUCLEOTIDE SEQUENCE [LARGE SCALE GENOMIC DNA]</scope>
    <source>
        <strain evidence="1 2">CD08_5</strain>
    </source>
</reference>
<evidence type="ECO:0000313" key="2">
    <source>
        <dbReference type="Proteomes" id="UP000054837"/>
    </source>
</evidence>
<gene>
    <name evidence="1" type="ORF">AVL62_14540</name>
</gene>